<sequence length="285" mass="31076">MGSRITSLVAVIISLLVLIGAVVLFFLGFTDFKPESAKDLLKVNEAKVDTSKFSIIDVADFLNNGNDHGASIISKNGTKLTSGSLVTYPICVYSPLSLEELKDESKKSSLKSDKKDNEHVKFHIKPSKAATSTIDLCEENSKLSQIRVIILGTGIVGVVILSLIIIFTIFILFGFCSKVNIPMFVAIIGIIGFCSGAVCLGSLIYMNVNYYTLRGLESREVATTYKLPEQGNNKFYLLANICLLFSNLLFVIMMFVAARQRRREIVLSIANQIAPTTGASSKVVA</sequence>
<feature type="transmembrane region" description="Helical" evidence="1">
    <location>
        <begin position="148"/>
        <end position="176"/>
    </location>
</feature>
<keyword evidence="1" id="KW-1133">Transmembrane helix</keyword>
<keyword evidence="1" id="KW-0472">Membrane</keyword>
<protein>
    <submittedName>
        <fullName evidence="3">Transmembrane protein</fullName>
    </submittedName>
</protein>
<feature type="transmembrane region" description="Helical" evidence="1">
    <location>
        <begin position="183"/>
        <end position="206"/>
    </location>
</feature>
<feature type="transmembrane region" description="Helical" evidence="1">
    <location>
        <begin position="235"/>
        <end position="258"/>
    </location>
</feature>
<evidence type="ECO:0000313" key="2">
    <source>
        <dbReference type="Proteomes" id="UP000035680"/>
    </source>
</evidence>
<evidence type="ECO:0000313" key="3">
    <source>
        <dbReference type="WBParaSite" id="SVE_1788500.1"/>
    </source>
</evidence>
<reference evidence="3" key="2">
    <citation type="submission" date="2015-08" db="UniProtKB">
        <authorList>
            <consortium name="WormBaseParasite"/>
        </authorList>
    </citation>
    <scope>IDENTIFICATION</scope>
</reference>
<accession>A0A0K0FZK6</accession>
<name>A0A0K0FZK6_STRVS</name>
<proteinExistence type="predicted"/>
<dbReference type="WBParaSite" id="SVE_1788500.1">
    <property type="protein sequence ID" value="SVE_1788500.1"/>
    <property type="gene ID" value="SVE_1788500"/>
</dbReference>
<keyword evidence="1" id="KW-0812">Transmembrane</keyword>
<reference evidence="2" key="1">
    <citation type="submission" date="2014-07" db="EMBL/GenBank/DDBJ databases">
        <authorList>
            <person name="Martin A.A"/>
            <person name="De Silva N."/>
        </authorList>
    </citation>
    <scope>NUCLEOTIDE SEQUENCE</scope>
</reference>
<organism evidence="2 3">
    <name type="scientific">Strongyloides venezuelensis</name>
    <name type="common">Threadworm</name>
    <dbReference type="NCBI Taxonomy" id="75913"/>
    <lineage>
        <taxon>Eukaryota</taxon>
        <taxon>Metazoa</taxon>
        <taxon>Ecdysozoa</taxon>
        <taxon>Nematoda</taxon>
        <taxon>Chromadorea</taxon>
        <taxon>Rhabditida</taxon>
        <taxon>Tylenchina</taxon>
        <taxon>Panagrolaimomorpha</taxon>
        <taxon>Strongyloidoidea</taxon>
        <taxon>Strongyloididae</taxon>
        <taxon>Strongyloides</taxon>
    </lineage>
</organism>
<dbReference type="Proteomes" id="UP000035680">
    <property type="component" value="Unassembled WGS sequence"/>
</dbReference>
<feature type="transmembrane region" description="Helical" evidence="1">
    <location>
        <begin position="7"/>
        <end position="29"/>
    </location>
</feature>
<keyword evidence="2" id="KW-1185">Reference proteome</keyword>
<dbReference type="AlphaFoldDB" id="A0A0K0FZK6"/>
<evidence type="ECO:0000256" key="1">
    <source>
        <dbReference type="SAM" id="Phobius"/>
    </source>
</evidence>